<accession>A0A9Q1QQV7</accession>
<feature type="domain" description="SMP" evidence="4">
    <location>
        <begin position="396"/>
        <end position="450"/>
    </location>
</feature>
<dbReference type="AlphaFoldDB" id="A0A9Q1QQV7"/>
<dbReference type="Proteomes" id="UP001153076">
    <property type="component" value="Unassembled WGS sequence"/>
</dbReference>
<evidence type="ECO:0000256" key="2">
    <source>
        <dbReference type="ARBA" id="ARBA00022737"/>
    </source>
</evidence>
<feature type="domain" description="SMP" evidence="4">
    <location>
        <begin position="578"/>
        <end position="621"/>
    </location>
</feature>
<dbReference type="PANTHER" id="PTHR31174:SF31">
    <property type="entry name" value="LATE EMBRYOGENESIS ABUNDANT PROTEIN 3"/>
    <property type="match status" value="1"/>
</dbReference>
<reference evidence="5" key="1">
    <citation type="submission" date="2022-04" db="EMBL/GenBank/DDBJ databases">
        <title>Carnegiea gigantea Genome sequencing and assembly v2.</title>
        <authorList>
            <person name="Copetti D."/>
            <person name="Sanderson M.J."/>
            <person name="Burquez A."/>
            <person name="Wojciechowski M.F."/>
        </authorList>
    </citation>
    <scope>NUCLEOTIDE SEQUENCE</scope>
    <source>
        <strain evidence="5">SGP5-SGP5p</strain>
        <tissue evidence="5">Aerial part</tissue>
    </source>
</reference>
<keyword evidence="6" id="KW-1185">Reference proteome</keyword>
<dbReference type="EMBL" id="JAKOGI010000025">
    <property type="protein sequence ID" value="KAJ8449010.1"/>
    <property type="molecule type" value="Genomic_DNA"/>
</dbReference>
<organism evidence="5 6">
    <name type="scientific">Carnegiea gigantea</name>
    <dbReference type="NCBI Taxonomy" id="171969"/>
    <lineage>
        <taxon>Eukaryota</taxon>
        <taxon>Viridiplantae</taxon>
        <taxon>Streptophyta</taxon>
        <taxon>Embryophyta</taxon>
        <taxon>Tracheophyta</taxon>
        <taxon>Spermatophyta</taxon>
        <taxon>Magnoliopsida</taxon>
        <taxon>eudicotyledons</taxon>
        <taxon>Gunneridae</taxon>
        <taxon>Pentapetalae</taxon>
        <taxon>Caryophyllales</taxon>
        <taxon>Cactineae</taxon>
        <taxon>Cactaceae</taxon>
        <taxon>Cactoideae</taxon>
        <taxon>Echinocereeae</taxon>
        <taxon>Carnegiea</taxon>
    </lineage>
</organism>
<feature type="region of interest" description="Disordered" evidence="3">
    <location>
        <begin position="371"/>
        <end position="391"/>
    </location>
</feature>
<protein>
    <recommendedName>
        <fullName evidence="4">SMP domain-containing protein</fullName>
    </recommendedName>
</protein>
<comment type="caution">
    <text evidence="5">The sequence shown here is derived from an EMBL/GenBank/DDBJ whole genome shotgun (WGS) entry which is preliminary data.</text>
</comment>
<feature type="domain" description="SMP" evidence="4">
    <location>
        <begin position="260"/>
        <end position="316"/>
    </location>
</feature>
<proteinExistence type="inferred from homology"/>
<gene>
    <name evidence="5" type="ORF">Cgig2_004065</name>
</gene>
<dbReference type="OrthoDB" id="2014755at2759"/>
<feature type="domain" description="SMP" evidence="4">
    <location>
        <begin position="20"/>
        <end position="74"/>
    </location>
</feature>
<name>A0A9Q1QQV7_9CARY</name>
<evidence type="ECO:0000256" key="3">
    <source>
        <dbReference type="SAM" id="MobiDB-lite"/>
    </source>
</evidence>
<sequence>MAEEEKQPQLRRPKAREGPIKYGDVFEMSGKMAEQPISPRDAAAMESAENRAFGKTIKGGPASLMRSAAAINVEAGLVGPDEASPAFADHGMVEGEPWNESQPAHEHLESALSGPDALGLEGAGGGITIGEALLAAAAAIGDKPVDRADAAAIQAAEMRATGVSSGLGSGLGAEAQAAAMVNARMLYDEDKTTLSEIIGEAVNVLTDDKLVTRSDAELVRAAELRGDPEGVVGTDALQHRAIKLSTTPGEKDDHGAGALTIGDALEVAATIIGDKPVDESDAAAIQAAEMRATGATAPPVSGLGLQAQAAAMVNARRIYEEDKTTLAELIGDAKEKLESDKAATMRDAERVRAAELQGDVEGLVGGHLLRDAPKESVTPGGVAEAPRRGGPENMPIKYGDVFYVSGEVANQPILPEDAAAMQSAEKIVLGINPLGGPASLMQSAASFNVEAGLVDPGAPKVTDQIRVTESEVDGTRFVTEAVGDESNPTNPPATVIGGEPVTIGEALEAAARCAGDQPIDMADAAAIAAAEKRALGTDVPRSGGLASEAHLAAAWNTQTTKEELMTTIDDGASEKLGQDDKAVTREDAKEVVKAEMRNDPEMATTIGGVAEMMATAAKINES</sequence>
<feature type="domain" description="SMP" evidence="4">
    <location>
        <begin position="192"/>
        <end position="230"/>
    </location>
</feature>
<dbReference type="Pfam" id="PF04927">
    <property type="entry name" value="SMP"/>
    <property type="match status" value="7"/>
</dbReference>
<evidence type="ECO:0000313" key="5">
    <source>
        <dbReference type="EMBL" id="KAJ8449010.1"/>
    </source>
</evidence>
<dbReference type="InterPro" id="IPR007011">
    <property type="entry name" value="LEA_SMP_dom"/>
</dbReference>
<keyword evidence="2" id="KW-0677">Repeat</keyword>
<comment type="similarity">
    <text evidence="1">Belongs to the LEA type SMP family.</text>
</comment>
<dbReference type="PANTHER" id="PTHR31174">
    <property type="entry name" value="SEED MATURATION FAMILY PROTEIN"/>
    <property type="match status" value="1"/>
</dbReference>
<feature type="domain" description="SMP" evidence="4">
    <location>
        <begin position="127"/>
        <end position="184"/>
    </location>
</feature>
<feature type="region of interest" description="Disordered" evidence="3">
    <location>
        <begin position="1"/>
        <end position="22"/>
    </location>
</feature>
<dbReference type="InterPro" id="IPR042971">
    <property type="entry name" value="LEA_SMP"/>
</dbReference>
<feature type="domain" description="SMP" evidence="4">
    <location>
        <begin position="501"/>
        <end position="558"/>
    </location>
</feature>
<evidence type="ECO:0000256" key="1">
    <source>
        <dbReference type="ARBA" id="ARBA00010733"/>
    </source>
</evidence>
<evidence type="ECO:0000259" key="4">
    <source>
        <dbReference type="Pfam" id="PF04927"/>
    </source>
</evidence>
<evidence type="ECO:0000313" key="6">
    <source>
        <dbReference type="Proteomes" id="UP001153076"/>
    </source>
</evidence>